<protein>
    <submittedName>
        <fullName evidence="1">Uncharacterized protein</fullName>
    </submittedName>
</protein>
<accession>A0AAV5TQ99</accession>
<comment type="caution">
    <text evidence="1">The sequence shown here is derived from an EMBL/GenBank/DDBJ whole genome shotgun (WGS) entry which is preliminary data.</text>
</comment>
<name>A0AAV5TQ99_9BILA</name>
<organism evidence="1 2">
    <name type="scientific">Pristionchus entomophagus</name>
    <dbReference type="NCBI Taxonomy" id="358040"/>
    <lineage>
        <taxon>Eukaryota</taxon>
        <taxon>Metazoa</taxon>
        <taxon>Ecdysozoa</taxon>
        <taxon>Nematoda</taxon>
        <taxon>Chromadorea</taxon>
        <taxon>Rhabditida</taxon>
        <taxon>Rhabditina</taxon>
        <taxon>Diplogasteromorpha</taxon>
        <taxon>Diplogasteroidea</taxon>
        <taxon>Neodiplogasteridae</taxon>
        <taxon>Pristionchus</taxon>
    </lineage>
</organism>
<evidence type="ECO:0000313" key="2">
    <source>
        <dbReference type="Proteomes" id="UP001432027"/>
    </source>
</evidence>
<sequence>MIRLNNEQTQQFLKNLGPNTAALIQKIAEPSEPAHCGCLSQLSADVAALVFTEEENETLHVELRQLRESIVKIYSTEDVERTKPFVLFDQQCYNILKHIQSNNYWQLFASAHLF</sequence>
<proteinExistence type="predicted"/>
<keyword evidence="2" id="KW-1185">Reference proteome</keyword>
<dbReference type="AlphaFoldDB" id="A0AAV5TQ99"/>
<dbReference type="Proteomes" id="UP001432027">
    <property type="component" value="Unassembled WGS sequence"/>
</dbReference>
<dbReference type="EMBL" id="BTSX01000004">
    <property type="protein sequence ID" value="GMS96377.1"/>
    <property type="molecule type" value="Genomic_DNA"/>
</dbReference>
<evidence type="ECO:0000313" key="1">
    <source>
        <dbReference type="EMBL" id="GMS96377.1"/>
    </source>
</evidence>
<reference evidence="1" key="1">
    <citation type="submission" date="2023-10" db="EMBL/GenBank/DDBJ databases">
        <title>Genome assembly of Pristionchus species.</title>
        <authorList>
            <person name="Yoshida K."/>
            <person name="Sommer R.J."/>
        </authorList>
    </citation>
    <scope>NUCLEOTIDE SEQUENCE</scope>
    <source>
        <strain evidence="1">RS0144</strain>
    </source>
</reference>
<gene>
    <name evidence="1" type="ORF">PENTCL1PPCAC_18552</name>
</gene>